<dbReference type="InterPro" id="IPR000160">
    <property type="entry name" value="GGDEF_dom"/>
</dbReference>
<dbReference type="SUPFAM" id="SSF55785">
    <property type="entry name" value="PYP-like sensor domain (PAS domain)"/>
    <property type="match status" value="2"/>
</dbReference>
<dbReference type="Proteomes" id="UP000233375">
    <property type="component" value="Unassembled WGS sequence"/>
</dbReference>
<dbReference type="OrthoDB" id="9759607at2"/>
<dbReference type="FunFam" id="3.20.20.450:FF:000001">
    <property type="entry name" value="Cyclic di-GMP phosphodiesterase yahA"/>
    <property type="match status" value="1"/>
</dbReference>
<dbReference type="PROSITE" id="PS50883">
    <property type="entry name" value="EAL"/>
    <property type="match status" value="1"/>
</dbReference>
<dbReference type="NCBIfam" id="TIGR00229">
    <property type="entry name" value="sensory_box"/>
    <property type="match status" value="2"/>
</dbReference>
<dbReference type="SUPFAM" id="SSF55073">
    <property type="entry name" value="Nucleotide cyclase"/>
    <property type="match status" value="1"/>
</dbReference>
<dbReference type="SMART" id="SM00086">
    <property type="entry name" value="PAC"/>
    <property type="match status" value="2"/>
</dbReference>
<dbReference type="Pfam" id="PF00563">
    <property type="entry name" value="EAL"/>
    <property type="match status" value="1"/>
</dbReference>
<dbReference type="AlphaFoldDB" id="A0A2N0Z169"/>
<feature type="domain" description="EAL" evidence="4">
    <location>
        <begin position="489"/>
        <end position="742"/>
    </location>
</feature>
<dbReference type="Pfam" id="PF13426">
    <property type="entry name" value="PAS_9"/>
    <property type="match status" value="1"/>
</dbReference>
<evidence type="ECO:0000313" key="7">
    <source>
        <dbReference type="Proteomes" id="UP000233375"/>
    </source>
</evidence>
<dbReference type="InterPro" id="IPR035919">
    <property type="entry name" value="EAL_sf"/>
</dbReference>
<dbReference type="PROSITE" id="PS50113">
    <property type="entry name" value="PAC"/>
    <property type="match status" value="2"/>
</dbReference>
<evidence type="ECO:0000259" key="5">
    <source>
        <dbReference type="PROSITE" id="PS50887"/>
    </source>
</evidence>
<dbReference type="EMBL" id="PISE01000026">
    <property type="protein sequence ID" value="PKG23260.1"/>
    <property type="molecule type" value="Genomic_DNA"/>
</dbReference>
<keyword evidence="1" id="KW-0812">Transmembrane</keyword>
<dbReference type="InterPro" id="IPR000700">
    <property type="entry name" value="PAS-assoc_C"/>
</dbReference>
<dbReference type="InterPro" id="IPR000014">
    <property type="entry name" value="PAS"/>
</dbReference>
<comment type="caution">
    <text evidence="6">The sequence shown here is derived from an EMBL/GenBank/DDBJ whole genome shotgun (WGS) entry which is preliminary data.</text>
</comment>
<dbReference type="PANTHER" id="PTHR44757:SF2">
    <property type="entry name" value="BIOFILM ARCHITECTURE MAINTENANCE PROTEIN MBAA"/>
    <property type="match status" value="1"/>
</dbReference>
<dbReference type="NCBIfam" id="TIGR00254">
    <property type="entry name" value="GGDEF"/>
    <property type="match status" value="1"/>
</dbReference>
<keyword evidence="7" id="KW-1185">Reference proteome</keyword>
<feature type="domain" description="PAC" evidence="3">
    <location>
        <begin position="267"/>
        <end position="318"/>
    </location>
</feature>
<dbReference type="CDD" id="cd01948">
    <property type="entry name" value="EAL"/>
    <property type="match status" value="1"/>
</dbReference>
<evidence type="ECO:0000259" key="2">
    <source>
        <dbReference type="PROSITE" id="PS50112"/>
    </source>
</evidence>
<feature type="domain" description="PAC" evidence="3">
    <location>
        <begin position="147"/>
        <end position="199"/>
    </location>
</feature>
<dbReference type="InterPro" id="IPR001633">
    <property type="entry name" value="EAL_dom"/>
</dbReference>
<name>A0A2N0Z169_9BACI</name>
<dbReference type="PROSITE" id="PS50887">
    <property type="entry name" value="GGDEF"/>
    <property type="match status" value="1"/>
</dbReference>
<dbReference type="InterPro" id="IPR043128">
    <property type="entry name" value="Rev_trsase/Diguanyl_cyclase"/>
</dbReference>
<dbReference type="InterPro" id="IPR001610">
    <property type="entry name" value="PAC"/>
</dbReference>
<keyword evidence="1" id="KW-0472">Membrane</keyword>
<keyword evidence="1" id="KW-1133">Transmembrane helix</keyword>
<dbReference type="PANTHER" id="PTHR44757">
    <property type="entry name" value="DIGUANYLATE CYCLASE DGCP"/>
    <property type="match status" value="1"/>
</dbReference>
<evidence type="ECO:0000259" key="4">
    <source>
        <dbReference type="PROSITE" id="PS50883"/>
    </source>
</evidence>
<dbReference type="CDD" id="cd01949">
    <property type="entry name" value="GGDEF"/>
    <property type="match status" value="1"/>
</dbReference>
<gene>
    <name evidence="6" type="ORF">CWS01_12460</name>
</gene>
<dbReference type="InterPro" id="IPR029787">
    <property type="entry name" value="Nucleotide_cyclase"/>
</dbReference>
<dbReference type="Pfam" id="PF08447">
    <property type="entry name" value="PAS_3"/>
    <property type="match status" value="1"/>
</dbReference>
<evidence type="ECO:0000313" key="6">
    <source>
        <dbReference type="EMBL" id="PKG23260.1"/>
    </source>
</evidence>
<reference evidence="6 7" key="1">
    <citation type="journal article" date="2003" name="Int. J. Syst. Evol. Microbiol.">
        <title>Bacillus nealsonii sp. nov., isolated from a spacecraft-assembly facility, whose spores are gamma-radiation resistant.</title>
        <authorList>
            <person name="Venkateswaran K."/>
            <person name="Kempf M."/>
            <person name="Chen F."/>
            <person name="Satomi M."/>
            <person name="Nicholson W."/>
            <person name="Kern R."/>
        </authorList>
    </citation>
    <scope>NUCLEOTIDE SEQUENCE [LARGE SCALE GENOMIC DNA]</scope>
    <source>
        <strain evidence="6 7">FO-92</strain>
    </source>
</reference>
<dbReference type="InterPro" id="IPR035965">
    <property type="entry name" value="PAS-like_dom_sf"/>
</dbReference>
<evidence type="ECO:0000256" key="1">
    <source>
        <dbReference type="SAM" id="Phobius"/>
    </source>
</evidence>
<feature type="domain" description="PAS" evidence="2">
    <location>
        <begin position="193"/>
        <end position="256"/>
    </location>
</feature>
<feature type="transmembrane region" description="Helical" evidence="1">
    <location>
        <begin position="39"/>
        <end position="60"/>
    </location>
</feature>
<dbReference type="PROSITE" id="PS50112">
    <property type="entry name" value="PAS"/>
    <property type="match status" value="1"/>
</dbReference>
<evidence type="ECO:0000259" key="3">
    <source>
        <dbReference type="PROSITE" id="PS50113"/>
    </source>
</evidence>
<feature type="transmembrane region" description="Helical" evidence="1">
    <location>
        <begin position="15"/>
        <end position="33"/>
    </location>
</feature>
<dbReference type="Gene3D" id="3.30.450.20">
    <property type="entry name" value="PAS domain"/>
    <property type="match status" value="2"/>
</dbReference>
<accession>A0A2N0Z169</accession>
<dbReference type="CDD" id="cd00130">
    <property type="entry name" value="PAS"/>
    <property type="match status" value="2"/>
</dbReference>
<dbReference type="Pfam" id="PF00990">
    <property type="entry name" value="GGDEF"/>
    <property type="match status" value="1"/>
</dbReference>
<dbReference type="SMART" id="SM00091">
    <property type="entry name" value="PAS"/>
    <property type="match status" value="2"/>
</dbReference>
<dbReference type="InterPro" id="IPR013655">
    <property type="entry name" value="PAS_fold_3"/>
</dbReference>
<organism evidence="6 7">
    <name type="scientific">Niallia nealsonii</name>
    <dbReference type="NCBI Taxonomy" id="115979"/>
    <lineage>
        <taxon>Bacteria</taxon>
        <taxon>Bacillati</taxon>
        <taxon>Bacillota</taxon>
        <taxon>Bacilli</taxon>
        <taxon>Bacillales</taxon>
        <taxon>Bacillaceae</taxon>
        <taxon>Niallia</taxon>
    </lineage>
</organism>
<dbReference type="Gene3D" id="3.30.70.270">
    <property type="match status" value="1"/>
</dbReference>
<proteinExistence type="predicted"/>
<dbReference type="InterPro" id="IPR052155">
    <property type="entry name" value="Biofilm_reg_signaling"/>
</dbReference>
<sequence>MEIGTMVYKNNETKWIIILCSFMFSTLVLNIFYKEINDTLYITLHALFLIGCLFSLLKILKNIEKMVKEIRTSNLKLQTIFETTDIAIWYHDMKKDELLISAGIEKIYGRPLQDFYANPDLWRDVIVEEDTFILEERFQNLGRRENVTSIYRIVKPNGDIRWIKDKGIPEFDQHGNMIEFTSVLLDITESKENEERFSTLVDISPDIIAVVSNYQILYINNVGKDILGIAESEELKKQTIDNYLSKEDYERIKEVFPVPPKKQYSSKTYEVKIIQDKTGAIFDVEISCKPILFAGKHAILVVGKDITKRKATDQMIKNLAYFDQLTNLPNRNSSKSKLNELLFHPSVQSMALLFVDLDQFKRINDTKGHSTGDIILQQVAKRLQKASIKDSFVSRLGGDEFLIFLENKQLEEIKEIAGTIMKEISFPFLIKEEEFFISASIGISLYPEDGSDQETLIKNADAAMFLAKENGKNNFQFYSSTLAIKSSRKMELEMALRKAIQHNELVLYYQPQVNLHTNKIIGFEALLRWIHPTYGFISPEEFIPLAEETNLIFSIGEWVFTQACKQKKKWDALGTPPITMSVNISAKQFQCSELAQIFEKIITDLQLNPNTVELEITESIMQNIDRSIKILNELKKIGFLISIDDFGKGYSSLSYLKHLPIDTLKIDKSFVDDINDPVHKGSLVKAIIDMGQNMNFSVIAEGIEKLDQVHFLVKNNCKMGQGYFYSKPLPKEEVEKLLLRMNDTNQ</sequence>
<dbReference type="Gene3D" id="3.20.20.450">
    <property type="entry name" value="EAL domain"/>
    <property type="match status" value="1"/>
</dbReference>
<dbReference type="SUPFAM" id="SSF141868">
    <property type="entry name" value="EAL domain-like"/>
    <property type="match status" value="1"/>
</dbReference>
<dbReference type="SMART" id="SM00267">
    <property type="entry name" value="GGDEF"/>
    <property type="match status" value="1"/>
</dbReference>
<dbReference type="SMART" id="SM00052">
    <property type="entry name" value="EAL"/>
    <property type="match status" value="1"/>
</dbReference>
<feature type="domain" description="GGDEF" evidence="5">
    <location>
        <begin position="348"/>
        <end position="480"/>
    </location>
</feature>
<protein>
    <submittedName>
        <fullName evidence="6">GGDEF domain-containing protein</fullName>
    </submittedName>
</protein>